<reference evidence="3" key="1">
    <citation type="submission" date="2021-01" db="EMBL/GenBank/DDBJ databases">
        <authorList>
            <person name="Corre E."/>
            <person name="Pelletier E."/>
            <person name="Niang G."/>
            <person name="Scheremetjew M."/>
            <person name="Finn R."/>
            <person name="Kale V."/>
            <person name="Holt S."/>
            <person name="Cochrane G."/>
            <person name="Meng A."/>
            <person name="Brown T."/>
            <person name="Cohen L."/>
        </authorList>
    </citation>
    <scope>NUCLEOTIDE SEQUENCE</scope>
    <source>
        <strain evidence="3">CCMP1243</strain>
    </source>
</reference>
<dbReference type="Pfam" id="PF12796">
    <property type="entry name" value="Ank_2"/>
    <property type="match status" value="1"/>
</dbReference>
<dbReference type="EMBL" id="HBHJ01008833">
    <property type="protein sequence ID" value="CAD9674420.1"/>
    <property type="molecule type" value="Transcribed_RNA"/>
</dbReference>
<keyword evidence="1" id="KW-0040">ANK repeat</keyword>
<feature type="compositionally biased region" description="Low complexity" evidence="2">
    <location>
        <begin position="96"/>
        <end position="115"/>
    </location>
</feature>
<feature type="repeat" description="ANK" evidence="1">
    <location>
        <begin position="352"/>
        <end position="384"/>
    </location>
</feature>
<feature type="compositionally biased region" description="Low complexity" evidence="2">
    <location>
        <begin position="130"/>
        <end position="145"/>
    </location>
</feature>
<proteinExistence type="predicted"/>
<organism evidence="3">
    <name type="scientific">Rhizochromulina marina</name>
    <dbReference type="NCBI Taxonomy" id="1034831"/>
    <lineage>
        <taxon>Eukaryota</taxon>
        <taxon>Sar</taxon>
        <taxon>Stramenopiles</taxon>
        <taxon>Ochrophyta</taxon>
        <taxon>Dictyochophyceae</taxon>
        <taxon>Rhizochromulinales</taxon>
        <taxon>Rhizochromulina</taxon>
    </lineage>
</organism>
<gene>
    <name evidence="3" type="ORF">RMAR1173_LOCUS5739</name>
</gene>
<feature type="compositionally biased region" description="Low complexity" evidence="2">
    <location>
        <begin position="178"/>
        <end position="198"/>
    </location>
</feature>
<feature type="region of interest" description="Disordered" evidence="2">
    <location>
        <begin position="60"/>
        <end position="158"/>
    </location>
</feature>
<dbReference type="PROSITE" id="PS50088">
    <property type="entry name" value="ANK_REPEAT"/>
    <property type="match status" value="1"/>
</dbReference>
<dbReference type="InterPro" id="IPR002110">
    <property type="entry name" value="Ankyrin_rpt"/>
</dbReference>
<evidence type="ECO:0000256" key="1">
    <source>
        <dbReference type="PROSITE-ProRule" id="PRU00023"/>
    </source>
</evidence>
<dbReference type="SUPFAM" id="SSF48403">
    <property type="entry name" value="Ankyrin repeat"/>
    <property type="match status" value="1"/>
</dbReference>
<dbReference type="Gene3D" id="1.25.40.20">
    <property type="entry name" value="Ankyrin repeat-containing domain"/>
    <property type="match status" value="1"/>
</dbReference>
<feature type="region of interest" description="Disordered" evidence="2">
    <location>
        <begin position="1"/>
        <end position="25"/>
    </location>
</feature>
<dbReference type="InterPro" id="IPR036770">
    <property type="entry name" value="Ankyrin_rpt-contain_sf"/>
</dbReference>
<sequence length="458" mass="48013">MQQPPVDGPAVPHSAGAASDGQRRAVASLAGGVVAAAVSGSDLARASSRISFDRLKRFVQPQASQPMSSAPGAGRQQQPRLAAGAQAVSSVRDSQQHQPASHQPAADAARDQAGAAEGGRGGGAALPPVSSATSLCSTLSAATSSEPGSDVEAAVTPRGPGVSLDPVALMAVASSASAPALASLPPSTATSTSVVSSARPDPGSLKRKRNSSVPSSGGASPSLTDAPGAKGARTEESGAGEETKEPGGRSLIAAKVSGKPVYVLRTNLANLIIPRVPCDKKNPDQFVDSLLVSRGYETTRIPSLQTEFRTVPTPKQIQDYDLAFVDAIRTSNYAAIQSFYDEGRSMNACNKYGESVMHMACRRGDGKLVSFMVELGGLLEITDDYGRTPLHDACWTPEPCLDVVMFLLNKNLRLLHLIDKRGFSPLAYVRREHYDVWTSFFDSMKDTWWSPRNSAPTS</sequence>
<evidence type="ECO:0000313" key="3">
    <source>
        <dbReference type="EMBL" id="CAD9674420.1"/>
    </source>
</evidence>
<dbReference type="SMART" id="SM00248">
    <property type="entry name" value="ANK"/>
    <property type="match status" value="3"/>
</dbReference>
<protein>
    <submittedName>
        <fullName evidence="3">Uncharacterized protein</fullName>
    </submittedName>
</protein>
<evidence type="ECO:0000256" key="2">
    <source>
        <dbReference type="SAM" id="MobiDB-lite"/>
    </source>
</evidence>
<accession>A0A7S2RMJ8</accession>
<feature type="region of interest" description="Disordered" evidence="2">
    <location>
        <begin position="178"/>
        <end position="249"/>
    </location>
</feature>
<feature type="compositionally biased region" description="Basic and acidic residues" evidence="2">
    <location>
        <begin position="232"/>
        <end position="247"/>
    </location>
</feature>
<name>A0A7S2RMJ8_9STRA</name>
<feature type="compositionally biased region" description="Low complexity" evidence="2">
    <location>
        <begin position="211"/>
        <end position="222"/>
    </location>
</feature>
<dbReference type="AlphaFoldDB" id="A0A7S2RMJ8"/>